<dbReference type="AlphaFoldDB" id="A0A060NYC6"/>
<dbReference type="Gene3D" id="3.30.1360.20">
    <property type="entry name" value="Transcriptional coactivator/pterin dehydratase"/>
    <property type="match status" value="1"/>
</dbReference>
<dbReference type="GO" id="GO:0008124">
    <property type="term" value="F:4-alpha-hydroxytetrahydrobiopterin dehydratase activity"/>
    <property type="evidence" value="ECO:0007669"/>
    <property type="project" value="UniProtKB-EC"/>
</dbReference>
<organism evidence="5 6">
    <name type="scientific">Serpentinimonas maccroryi</name>
    <dbReference type="NCBI Taxonomy" id="1458426"/>
    <lineage>
        <taxon>Bacteria</taxon>
        <taxon>Pseudomonadati</taxon>
        <taxon>Pseudomonadota</taxon>
        <taxon>Betaproteobacteria</taxon>
        <taxon>Burkholderiales</taxon>
        <taxon>Comamonadaceae</taxon>
        <taxon>Serpentinimonas</taxon>
    </lineage>
</organism>
<protein>
    <recommendedName>
        <fullName evidence="3">4a-hydroxytetrahydrobiopterin dehydratase</fullName>
        <ecNumber evidence="3">4.2.1.96</ecNumber>
    </recommendedName>
</protein>
<keyword evidence="4" id="KW-0456">Lyase</keyword>
<dbReference type="HOGENOM" id="CLU_179139_0_0_4"/>
<dbReference type="EC" id="4.2.1.96" evidence="3"/>
<evidence type="ECO:0000256" key="3">
    <source>
        <dbReference type="ARBA" id="ARBA00013252"/>
    </source>
</evidence>
<dbReference type="InterPro" id="IPR001533">
    <property type="entry name" value="Pterin_deHydtase"/>
</dbReference>
<evidence type="ECO:0000256" key="2">
    <source>
        <dbReference type="ARBA" id="ARBA00006472"/>
    </source>
</evidence>
<dbReference type="Pfam" id="PF01329">
    <property type="entry name" value="Pterin_4a"/>
    <property type="match status" value="1"/>
</dbReference>
<dbReference type="Proteomes" id="UP000066014">
    <property type="component" value="Chromosome"/>
</dbReference>
<dbReference type="SUPFAM" id="SSF55248">
    <property type="entry name" value="PCD-like"/>
    <property type="match status" value="1"/>
</dbReference>
<comment type="similarity">
    <text evidence="2">Belongs to the pterin-4-alpha-carbinolamine dehydratase family.</text>
</comment>
<evidence type="ECO:0000256" key="1">
    <source>
        <dbReference type="ARBA" id="ARBA00001554"/>
    </source>
</evidence>
<dbReference type="KEGG" id="cbab:SMCB_2325"/>
<evidence type="ECO:0000256" key="4">
    <source>
        <dbReference type="ARBA" id="ARBA00023239"/>
    </source>
</evidence>
<gene>
    <name evidence="5" type="ORF">SMCB_2325</name>
</gene>
<evidence type="ECO:0000313" key="6">
    <source>
        <dbReference type="Proteomes" id="UP000066014"/>
    </source>
</evidence>
<accession>A0A060NYC6</accession>
<dbReference type="STRING" id="1458426.SMCB_2325"/>
<keyword evidence="6" id="KW-1185">Reference proteome</keyword>
<sequence>MQALNPTPSGNPATASEATALAAAAPGWSFSERPPSLFRRFEFASYAQTRTFLDRLAELQESSGVTAQNINFGRTYVNVTLSATGAALSPAEYALAAELGRLATA</sequence>
<evidence type="ECO:0000313" key="5">
    <source>
        <dbReference type="EMBL" id="BAO84553.1"/>
    </source>
</evidence>
<dbReference type="GO" id="GO:0006729">
    <property type="term" value="P:tetrahydrobiopterin biosynthetic process"/>
    <property type="evidence" value="ECO:0007669"/>
    <property type="project" value="InterPro"/>
</dbReference>
<dbReference type="RefSeq" id="WP_082027381.1">
    <property type="nucleotide sequence ID" value="NZ_AP014569.1"/>
</dbReference>
<name>A0A060NYC6_9BURK</name>
<dbReference type="OrthoDB" id="5297462at2"/>
<comment type="catalytic activity">
    <reaction evidence="1">
        <text>(4aS,6R)-4a-hydroxy-L-erythro-5,6,7,8-tetrahydrobiopterin = (6R)-L-erythro-6,7-dihydrobiopterin + H2O</text>
        <dbReference type="Rhea" id="RHEA:11920"/>
        <dbReference type="ChEBI" id="CHEBI:15377"/>
        <dbReference type="ChEBI" id="CHEBI:15642"/>
        <dbReference type="ChEBI" id="CHEBI:43120"/>
        <dbReference type="EC" id="4.2.1.96"/>
    </reaction>
</comment>
<proteinExistence type="inferred from homology"/>
<reference evidence="5 6" key="1">
    <citation type="journal article" date="2014" name="Nat. Commun.">
        <title>Physiological and genomic features of highly alkaliphilic hydrogen-utilizing Betaproteobacteria from a continental serpentinizing site.</title>
        <authorList>
            <person name="Suzuki S."/>
            <person name="Kuenen J.G."/>
            <person name="Schipper K."/>
            <person name="van der Velde S."/>
            <person name="Ishii S."/>
            <person name="Wu A."/>
            <person name="Sorokin D.Y."/>
            <person name="Tenney A."/>
            <person name="Meng X.Y."/>
            <person name="Morrill P.L."/>
            <person name="Kamagata Y."/>
            <person name="Muyzer G."/>
            <person name="Nealson K.H."/>
        </authorList>
    </citation>
    <scope>NUCLEOTIDE SEQUENCE [LARGE SCALE GENOMIC DNA]</scope>
    <source>
        <strain evidence="5 6">B1</strain>
    </source>
</reference>
<dbReference type="InterPro" id="IPR036428">
    <property type="entry name" value="PCD_sf"/>
</dbReference>
<dbReference type="EMBL" id="AP014569">
    <property type="protein sequence ID" value="BAO84553.1"/>
    <property type="molecule type" value="Genomic_DNA"/>
</dbReference>